<dbReference type="AlphaFoldDB" id="H3RA33"/>
<sequence>MIFAYPWNAPRLAIASPYPTYDQQQHRDRLIAAWLHGQKTLNGPGQDGATGRPASHGVT</sequence>
<organism evidence="2 3">
    <name type="scientific">Pantoea stewartii subsp. stewartii DC283</name>
    <dbReference type="NCBI Taxonomy" id="660596"/>
    <lineage>
        <taxon>Bacteria</taxon>
        <taxon>Pseudomonadati</taxon>
        <taxon>Pseudomonadota</taxon>
        <taxon>Gammaproteobacteria</taxon>
        <taxon>Enterobacterales</taxon>
        <taxon>Erwiniaceae</taxon>
        <taxon>Pantoea</taxon>
    </lineage>
</organism>
<dbReference type="PATRIC" id="fig|660596.6.peg.781"/>
<protein>
    <submittedName>
        <fullName evidence="2">Uncharacterized protein</fullName>
    </submittedName>
</protein>
<evidence type="ECO:0000313" key="3">
    <source>
        <dbReference type="Proteomes" id="UP000005050"/>
    </source>
</evidence>
<evidence type="ECO:0000256" key="1">
    <source>
        <dbReference type="SAM" id="MobiDB-lite"/>
    </source>
</evidence>
<accession>H3RA33</accession>
<dbReference type="EMBL" id="AHIE01000002">
    <property type="protein sequence ID" value="EHU02046.1"/>
    <property type="molecule type" value="Genomic_DNA"/>
</dbReference>
<proteinExistence type="predicted"/>
<comment type="caution">
    <text evidence="2">The sequence shown here is derived from an EMBL/GenBank/DDBJ whole genome shotgun (WGS) entry which is preliminary data.</text>
</comment>
<reference evidence="2 3" key="1">
    <citation type="journal article" date="2012" name="Mol. Microbiol.">
        <title>The genetic and structural basis of two distinct terminal side branch residues in stewartan and amylovoran exopolysaccharides and their potential role in host adaptation.</title>
        <authorList>
            <person name="Wang X."/>
            <person name="Yang F."/>
            <person name="von Bodman S.B."/>
        </authorList>
    </citation>
    <scope>NUCLEOTIDE SEQUENCE [LARGE SCALE GENOMIC DNA]</scope>
    <source>
        <strain evidence="2 3">DC283</strain>
    </source>
</reference>
<gene>
    <name evidence="2" type="ORF">CKS_0543</name>
</gene>
<name>H3RA33_PANSE</name>
<dbReference type="Proteomes" id="UP000005050">
    <property type="component" value="Unassembled WGS sequence"/>
</dbReference>
<evidence type="ECO:0000313" key="2">
    <source>
        <dbReference type="EMBL" id="EHU02046.1"/>
    </source>
</evidence>
<feature type="region of interest" description="Disordered" evidence="1">
    <location>
        <begin position="38"/>
        <end position="59"/>
    </location>
</feature>